<feature type="non-terminal residue" evidence="1">
    <location>
        <position position="68"/>
    </location>
</feature>
<dbReference type="Gene3D" id="3.20.20.150">
    <property type="entry name" value="Divalent-metal-dependent TIM barrel enzymes"/>
    <property type="match status" value="1"/>
</dbReference>
<sequence>MIKLGCMSLSYGKAMSEGRMTLESFIDTAYELGLDGIDLHTRAFASMDNAYLRDIRMRCLKRGMAISY</sequence>
<evidence type="ECO:0000313" key="1">
    <source>
        <dbReference type="EMBL" id="SVB40092.1"/>
    </source>
</evidence>
<evidence type="ECO:0008006" key="2">
    <source>
        <dbReference type="Google" id="ProtNLM"/>
    </source>
</evidence>
<organism evidence="1">
    <name type="scientific">marine metagenome</name>
    <dbReference type="NCBI Taxonomy" id="408172"/>
    <lineage>
        <taxon>unclassified sequences</taxon>
        <taxon>metagenomes</taxon>
        <taxon>ecological metagenomes</taxon>
    </lineage>
</organism>
<proteinExistence type="predicted"/>
<gene>
    <name evidence="1" type="ORF">METZ01_LOCUS192946</name>
</gene>
<reference evidence="1" key="1">
    <citation type="submission" date="2018-05" db="EMBL/GenBank/DDBJ databases">
        <authorList>
            <person name="Lanie J.A."/>
            <person name="Ng W.-L."/>
            <person name="Kazmierczak K.M."/>
            <person name="Andrzejewski T.M."/>
            <person name="Davidsen T.M."/>
            <person name="Wayne K.J."/>
            <person name="Tettelin H."/>
            <person name="Glass J.I."/>
            <person name="Rusch D."/>
            <person name="Podicherti R."/>
            <person name="Tsui H.-C.T."/>
            <person name="Winkler M.E."/>
        </authorList>
    </citation>
    <scope>NUCLEOTIDE SEQUENCE</scope>
</reference>
<dbReference type="EMBL" id="UINC01040347">
    <property type="protein sequence ID" value="SVB40092.1"/>
    <property type="molecule type" value="Genomic_DNA"/>
</dbReference>
<accession>A0A382DPT7</accession>
<name>A0A382DPT7_9ZZZZ</name>
<dbReference type="SUPFAM" id="SSF51658">
    <property type="entry name" value="Xylose isomerase-like"/>
    <property type="match status" value="1"/>
</dbReference>
<dbReference type="InterPro" id="IPR036237">
    <property type="entry name" value="Xyl_isomerase-like_sf"/>
</dbReference>
<protein>
    <recommendedName>
        <fullName evidence="2">Xylose isomerase-like TIM barrel domain-containing protein</fullName>
    </recommendedName>
</protein>
<dbReference type="AlphaFoldDB" id="A0A382DPT7"/>